<keyword evidence="2" id="KW-1185">Reference proteome</keyword>
<protein>
    <submittedName>
        <fullName evidence="1">Uncharacterized protein</fullName>
    </submittedName>
</protein>
<name>A0AAE0IXN9_9PEZI</name>
<proteinExistence type="predicted"/>
<sequence length="109" mass="12827">MRLGDFQGRAVLVFFWVLGAGHGSWREFGLVGLYWISGRRFGDDRRDIERYMCFVNLRMKFYLMFVNTHATEEELWYHSGVLGVDEHGVSRTLITKLRQRGEFTSADAW</sequence>
<dbReference type="EMBL" id="JAUEPO010000002">
    <property type="protein sequence ID" value="KAK3333206.1"/>
    <property type="molecule type" value="Genomic_DNA"/>
</dbReference>
<comment type="caution">
    <text evidence="1">The sequence shown here is derived from an EMBL/GenBank/DDBJ whole genome shotgun (WGS) entry which is preliminary data.</text>
</comment>
<reference evidence="1" key="1">
    <citation type="journal article" date="2023" name="Mol. Phylogenet. Evol.">
        <title>Genome-scale phylogeny and comparative genomics of the fungal order Sordariales.</title>
        <authorList>
            <person name="Hensen N."/>
            <person name="Bonometti L."/>
            <person name="Westerberg I."/>
            <person name="Brannstrom I.O."/>
            <person name="Guillou S."/>
            <person name="Cros-Aarteil S."/>
            <person name="Calhoun S."/>
            <person name="Haridas S."/>
            <person name="Kuo A."/>
            <person name="Mondo S."/>
            <person name="Pangilinan J."/>
            <person name="Riley R."/>
            <person name="LaButti K."/>
            <person name="Andreopoulos B."/>
            <person name="Lipzen A."/>
            <person name="Chen C."/>
            <person name="Yan M."/>
            <person name="Daum C."/>
            <person name="Ng V."/>
            <person name="Clum A."/>
            <person name="Steindorff A."/>
            <person name="Ohm R.A."/>
            <person name="Martin F."/>
            <person name="Silar P."/>
            <person name="Natvig D.O."/>
            <person name="Lalanne C."/>
            <person name="Gautier V."/>
            <person name="Ament-Velasquez S.L."/>
            <person name="Kruys A."/>
            <person name="Hutchinson M.I."/>
            <person name="Powell A.J."/>
            <person name="Barry K."/>
            <person name="Miller A.N."/>
            <person name="Grigoriev I.V."/>
            <person name="Debuchy R."/>
            <person name="Gladieux P."/>
            <person name="Hiltunen Thoren M."/>
            <person name="Johannesson H."/>
        </authorList>
    </citation>
    <scope>NUCLEOTIDE SEQUENCE</scope>
    <source>
        <strain evidence="1">SMH4131-1</strain>
    </source>
</reference>
<reference evidence="1" key="2">
    <citation type="submission" date="2023-06" db="EMBL/GenBank/DDBJ databases">
        <authorList>
            <consortium name="Lawrence Berkeley National Laboratory"/>
            <person name="Haridas S."/>
            <person name="Hensen N."/>
            <person name="Bonometti L."/>
            <person name="Westerberg I."/>
            <person name="Brannstrom I.O."/>
            <person name="Guillou S."/>
            <person name="Cros-Aarteil S."/>
            <person name="Calhoun S."/>
            <person name="Kuo A."/>
            <person name="Mondo S."/>
            <person name="Pangilinan J."/>
            <person name="Riley R."/>
            <person name="Labutti K."/>
            <person name="Andreopoulos B."/>
            <person name="Lipzen A."/>
            <person name="Chen C."/>
            <person name="Yanf M."/>
            <person name="Daum C."/>
            <person name="Ng V."/>
            <person name="Clum A."/>
            <person name="Steindorff A."/>
            <person name="Ohm R."/>
            <person name="Martin F."/>
            <person name="Silar P."/>
            <person name="Natvig D."/>
            <person name="Lalanne C."/>
            <person name="Gautier V."/>
            <person name="Ament-Velasquez S.L."/>
            <person name="Kruys A."/>
            <person name="Hutchinson M.I."/>
            <person name="Powell A.J."/>
            <person name="Barry K."/>
            <person name="Miller A.N."/>
            <person name="Grigoriev I.V."/>
            <person name="Debuchy R."/>
            <person name="Gladieux P."/>
            <person name="Thoren M.H."/>
            <person name="Johannesson H."/>
        </authorList>
    </citation>
    <scope>NUCLEOTIDE SEQUENCE</scope>
    <source>
        <strain evidence="1">SMH4131-1</strain>
    </source>
</reference>
<dbReference type="Proteomes" id="UP001286456">
    <property type="component" value="Unassembled WGS sequence"/>
</dbReference>
<evidence type="ECO:0000313" key="1">
    <source>
        <dbReference type="EMBL" id="KAK3333206.1"/>
    </source>
</evidence>
<evidence type="ECO:0000313" key="2">
    <source>
        <dbReference type="Proteomes" id="UP001286456"/>
    </source>
</evidence>
<dbReference type="AlphaFoldDB" id="A0AAE0IXN9"/>
<accession>A0AAE0IXN9</accession>
<organism evidence="1 2">
    <name type="scientific">Cercophora scortea</name>
    <dbReference type="NCBI Taxonomy" id="314031"/>
    <lineage>
        <taxon>Eukaryota</taxon>
        <taxon>Fungi</taxon>
        <taxon>Dikarya</taxon>
        <taxon>Ascomycota</taxon>
        <taxon>Pezizomycotina</taxon>
        <taxon>Sordariomycetes</taxon>
        <taxon>Sordariomycetidae</taxon>
        <taxon>Sordariales</taxon>
        <taxon>Lasiosphaeriaceae</taxon>
        <taxon>Cercophora</taxon>
    </lineage>
</organism>
<gene>
    <name evidence="1" type="ORF">B0T19DRAFT_398913</name>
</gene>